<gene>
    <name evidence="8" type="ORF">CHIRRI_LOCUS10901</name>
</gene>
<feature type="transmembrane region" description="Helical" evidence="7">
    <location>
        <begin position="427"/>
        <end position="451"/>
    </location>
</feature>
<keyword evidence="3" id="KW-1003">Cell membrane</keyword>
<evidence type="ECO:0000256" key="7">
    <source>
        <dbReference type="RuleBase" id="RU910716"/>
    </source>
</evidence>
<keyword evidence="6 7" id="KW-0472">Membrane</keyword>
<feature type="transmembrane region" description="Helical" evidence="7">
    <location>
        <begin position="89"/>
        <end position="111"/>
    </location>
</feature>
<keyword evidence="4 7" id="KW-0812">Transmembrane</keyword>
<dbReference type="PANTHER" id="PTHR16024:SF27">
    <property type="entry name" value="XK-RELATED PROTEIN"/>
    <property type="match status" value="1"/>
</dbReference>
<proteinExistence type="inferred from homology"/>
<sequence length="555" mass="65149">MDNIPVQIIGYNIKTRWQITLNFLIPCIIELFVFITVMVIDSALIYQHTLDGNKSLAMITFSFVIIPAIVTFIITILKPADPFNDSKHISILRLISFQFLYLMIFPICALYRFSRKIFWCVESLFHDKNTYERHQAISKAAENSHLELYHFLQSFFHCAPQIIFQLYIILRNDMFRNYDTAFVQVLSIAFGLIKMSMTAESYQRFESQKIVGKSYPWQTMKPPNIKFTRSVSATFCQTQSNVTASQNEENCVNNLDDSFSGEKGIIDYNVNITDDEKIISYKNLNLSNDDDYVVDSPDENMDNNVKLGKDDHKHNFHINIRKSFITPLDNTMHRLSALGNTMLLNTESFIKEKIPRAPKGLFTHQVENEMETKAFTEKSSDEVDAFILPTRREIVAGIESDDIIAKFIAFLGWNFFLIMRLMSLSSFAVFHLNICGWLCFSHYCLMLLMLINETRFQVKWQRTAFYGILAYIFIFNLIEFKVKFKQIRTWNVLYFLIVIIQNITMTISWYCFEEFLDTWWFEFIFLVIVQSGIMSIMCFLLYFCYLKPKDKILLE</sequence>
<evidence type="ECO:0000256" key="2">
    <source>
        <dbReference type="ARBA" id="ARBA00008789"/>
    </source>
</evidence>
<evidence type="ECO:0000313" key="9">
    <source>
        <dbReference type="Proteomes" id="UP001153620"/>
    </source>
</evidence>
<feature type="transmembrane region" description="Helical" evidence="7">
    <location>
        <begin position="148"/>
        <end position="169"/>
    </location>
</feature>
<dbReference type="GO" id="GO:0005886">
    <property type="term" value="C:plasma membrane"/>
    <property type="evidence" value="ECO:0007669"/>
    <property type="project" value="UniProtKB-SubCell"/>
</dbReference>
<keyword evidence="5 7" id="KW-1133">Transmembrane helix</keyword>
<reference evidence="8" key="2">
    <citation type="submission" date="2022-10" db="EMBL/GenBank/DDBJ databases">
        <authorList>
            <consortium name="ENA_rothamsted_submissions"/>
            <consortium name="culmorum"/>
            <person name="King R."/>
        </authorList>
    </citation>
    <scope>NUCLEOTIDE SEQUENCE</scope>
</reference>
<comment type="similarity">
    <text evidence="2 7">Belongs to the XK family.</text>
</comment>
<name>A0A9N9RZQ6_9DIPT</name>
<dbReference type="InterPro" id="IPR018629">
    <property type="entry name" value="XK-rel"/>
</dbReference>
<evidence type="ECO:0000256" key="3">
    <source>
        <dbReference type="ARBA" id="ARBA00022475"/>
    </source>
</evidence>
<feature type="transmembrane region" description="Helical" evidence="7">
    <location>
        <begin position="56"/>
        <end position="77"/>
    </location>
</feature>
<evidence type="ECO:0000256" key="6">
    <source>
        <dbReference type="ARBA" id="ARBA00023136"/>
    </source>
</evidence>
<feature type="transmembrane region" description="Helical" evidence="7">
    <location>
        <begin position="523"/>
        <end position="545"/>
    </location>
</feature>
<evidence type="ECO:0000256" key="5">
    <source>
        <dbReference type="ARBA" id="ARBA00022989"/>
    </source>
</evidence>
<dbReference type="OrthoDB" id="8190653at2759"/>
<comment type="subcellular location">
    <subcellularLocation>
        <location evidence="1">Cell membrane</location>
        <topology evidence="1">Multi-pass membrane protein</topology>
    </subcellularLocation>
    <subcellularLocation>
        <location evidence="7">Membrane</location>
        <topology evidence="7">Multi-pass membrane protein</topology>
    </subcellularLocation>
</comment>
<accession>A0A9N9RZQ6</accession>
<feature type="transmembrane region" description="Helical" evidence="7">
    <location>
        <begin position="23"/>
        <end position="44"/>
    </location>
</feature>
<reference evidence="8" key="1">
    <citation type="submission" date="2022-01" db="EMBL/GenBank/DDBJ databases">
        <authorList>
            <person name="King R."/>
        </authorList>
    </citation>
    <scope>NUCLEOTIDE SEQUENCE</scope>
</reference>
<dbReference type="AlphaFoldDB" id="A0A9N9RZQ6"/>
<evidence type="ECO:0000313" key="8">
    <source>
        <dbReference type="EMBL" id="CAG9808055.1"/>
    </source>
</evidence>
<dbReference type="GO" id="GO:1902742">
    <property type="term" value="P:apoptotic process involved in development"/>
    <property type="evidence" value="ECO:0007669"/>
    <property type="project" value="TreeGrafter"/>
</dbReference>
<evidence type="ECO:0000256" key="4">
    <source>
        <dbReference type="ARBA" id="ARBA00022692"/>
    </source>
</evidence>
<keyword evidence="9" id="KW-1185">Reference proteome</keyword>
<feature type="transmembrane region" description="Helical" evidence="7">
    <location>
        <begin position="463"/>
        <end position="480"/>
    </location>
</feature>
<organism evidence="8 9">
    <name type="scientific">Chironomus riparius</name>
    <dbReference type="NCBI Taxonomy" id="315576"/>
    <lineage>
        <taxon>Eukaryota</taxon>
        <taxon>Metazoa</taxon>
        <taxon>Ecdysozoa</taxon>
        <taxon>Arthropoda</taxon>
        <taxon>Hexapoda</taxon>
        <taxon>Insecta</taxon>
        <taxon>Pterygota</taxon>
        <taxon>Neoptera</taxon>
        <taxon>Endopterygota</taxon>
        <taxon>Diptera</taxon>
        <taxon>Nematocera</taxon>
        <taxon>Chironomoidea</taxon>
        <taxon>Chironomidae</taxon>
        <taxon>Chironominae</taxon>
        <taxon>Chironomus</taxon>
    </lineage>
</organism>
<dbReference type="GO" id="GO:0043652">
    <property type="term" value="P:engulfment of apoptotic cell"/>
    <property type="evidence" value="ECO:0007669"/>
    <property type="project" value="TreeGrafter"/>
</dbReference>
<dbReference type="Proteomes" id="UP001153620">
    <property type="component" value="Chromosome 3"/>
</dbReference>
<dbReference type="InterPro" id="IPR050895">
    <property type="entry name" value="XK-related_scramblase"/>
</dbReference>
<protein>
    <recommendedName>
        <fullName evidence="7">XK-related protein</fullName>
    </recommendedName>
</protein>
<dbReference type="Pfam" id="PF09815">
    <property type="entry name" value="XK-related"/>
    <property type="match status" value="2"/>
</dbReference>
<dbReference type="GO" id="GO:0070782">
    <property type="term" value="P:phosphatidylserine exposure on apoptotic cell surface"/>
    <property type="evidence" value="ECO:0007669"/>
    <property type="project" value="TreeGrafter"/>
</dbReference>
<feature type="transmembrane region" description="Helical" evidence="7">
    <location>
        <begin position="492"/>
        <end position="511"/>
    </location>
</feature>
<evidence type="ECO:0000256" key="1">
    <source>
        <dbReference type="ARBA" id="ARBA00004651"/>
    </source>
</evidence>
<dbReference type="EMBL" id="OU895879">
    <property type="protein sequence ID" value="CAG9808055.1"/>
    <property type="molecule type" value="Genomic_DNA"/>
</dbReference>
<dbReference type="PANTHER" id="PTHR16024">
    <property type="entry name" value="XK-RELATED PROTEIN"/>
    <property type="match status" value="1"/>
</dbReference>